<feature type="transmembrane region" description="Helical" evidence="1">
    <location>
        <begin position="65"/>
        <end position="85"/>
    </location>
</feature>
<keyword evidence="1" id="KW-1133">Transmembrane helix</keyword>
<name>A0A0C3JBZ7_PISTI</name>
<dbReference type="Proteomes" id="UP000054217">
    <property type="component" value="Unassembled WGS sequence"/>
</dbReference>
<dbReference type="InParanoid" id="A0A0C3JBZ7"/>
<dbReference type="EMBL" id="KN831962">
    <property type="protein sequence ID" value="KIO06618.1"/>
    <property type="molecule type" value="Genomic_DNA"/>
</dbReference>
<accession>A0A0C3JBZ7</accession>
<feature type="transmembrane region" description="Helical" evidence="1">
    <location>
        <begin position="22"/>
        <end position="45"/>
    </location>
</feature>
<protein>
    <submittedName>
        <fullName evidence="2">Uncharacterized protein</fullName>
    </submittedName>
</protein>
<evidence type="ECO:0000256" key="1">
    <source>
        <dbReference type="SAM" id="Phobius"/>
    </source>
</evidence>
<keyword evidence="1" id="KW-0812">Transmembrane</keyword>
<dbReference type="HOGENOM" id="CLU_061849_0_0_1"/>
<sequence>MAVSNSPQVSSSRGCWPTWNKWVVYTWMCYAFHIILVIIHVVLLALHKFRREQNVVVPSNISNNVASVTVTTTLLVFSTVSFYVYMLSFSRVKRLTLQGYGVLLVWLTQRLALRRDLLQCQTLTATHDKSGAWNGLGAAVNTLRDQCEVSAAPRGVFLVTLYLGGITILHVTSGALLSLVPFDNTHVENVPTQYGMLNLVDLPLNSSSWNTATALIRSISGYPQLDTTGLKGATLYETLSKSSERLGFGNATVAAVTFGAQCYSLSNISATMNPEQNGSYTISMTDGNQLPVSYSPVYGLYENVTNVLYAYGKAITILATPPILDANLDSGSTFNMTETRHSSNGLNDTEIQLLMPQRARSSASTPYLHLPTRRGFLGR</sequence>
<reference evidence="3" key="2">
    <citation type="submission" date="2015-01" db="EMBL/GenBank/DDBJ databases">
        <title>Evolutionary Origins and Diversification of the Mycorrhizal Mutualists.</title>
        <authorList>
            <consortium name="DOE Joint Genome Institute"/>
            <consortium name="Mycorrhizal Genomics Consortium"/>
            <person name="Kohler A."/>
            <person name="Kuo A."/>
            <person name="Nagy L.G."/>
            <person name="Floudas D."/>
            <person name="Copeland A."/>
            <person name="Barry K.W."/>
            <person name="Cichocki N."/>
            <person name="Veneault-Fourrey C."/>
            <person name="LaButti K."/>
            <person name="Lindquist E.A."/>
            <person name="Lipzen A."/>
            <person name="Lundell T."/>
            <person name="Morin E."/>
            <person name="Murat C."/>
            <person name="Riley R."/>
            <person name="Ohm R."/>
            <person name="Sun H."/>
            <person name="Tunlid A."/>
            <person name="Henrissat B."/>
            <person name="Grigoriev I.V."/>
            <person name="Hibbett D.S."/>
            <person name="Martin F."/>
        </authorList>
    </citation>
    <scope>NUCLEOTIDE SEQUENCE [LARGE SCALE GENOMIC DNA]</scope>
    <source>
        <strain evidence="3">Marx 270</strain>
    </source>
</reference>
<proteinExistence type="predicted"/>
<keyword evidence="1" id="KW-0472">Membrane</keyword>
<reference evidence="2 3" key="1">
    <citation type="submission" date="2014-04" db="EMBL/GenBank/DDBJ databases">
        <authorList>
            <consortium name="DOE Joint Genome Institute"/>
            <person name="Kuo A."/>
            <person name="Kohler A."/>
            <person name="Costa M.D."/>
            <person name="Nagy L.G."/>
            <person name="Floudas D."/>
            <person name="Copeland A."/>
            <person name="Barry K.W."/>
            <person name="Cichocki N."/>
            <person name="Veneault-Fourrey C."/>
            <person name="LaButti K."/>
            <person name="Lindquist E.A."/>
            <person name="Lipzen A."/>
            <person name="Lundell T."/>
            <person name="Morin E."/>
            <person name="Murat C."/>
            <person name="Sun H."/>
            <person name="Tunlid A."/>
            <person name="Henrissat B."/>
            <person name="Grigoriev I.V."/>
            <person name="Hibbett D.S."/>
            <person name="Martin F."/>
            <person name="Nordberg H.P."/>
            <person name="Cantor M.N."/>
            <person name="Hua S.X."/>
        </authorList>
    </citation>
    <scope>NUCLEOTIDE SEQUENCE [LARGE SCALE GENOMIC DNA]</scope>
    <source>
        <strain evidence="2 3">Marx 270</strain>
    </source>
</reference>
<evidence type="ECO:0000313" key="3">
    <source>
        <dbReference type="Proteomes" id="UP000054217"/>
    </source>
</evidence>
<dbReference type="STRING" id="870435.A0A0C3JBZ7"/>
<dbReference type="AlphaFoldDB" id="A0A0C3JBZ7"/>
<evidence type="ECO:0000313" key="2">
    <source>
        <dbReference type="EMBL" id="KIO06618.1"/>
    </source>
</evidence>
<gene>
    <name evidence="2" type="ORF">M404DRAFT_437119</name>
</gene>
<organism evidence="2 3">
    <name type="scientific">Pisolithus tinctorius Marx 270</name>
    <dbReference type="NCBI Taxonomy" id="870435"/>
    <lineage>
        <taxon>Eukaryota</taxon>
        <taxon>Fungi</taxon>
        <taxon>Dikarya</taxon>
        <taxon>Basidiomycota</taxon>
        <taxon>Agaricomycotina</taxon>
        <taxon>Agaricomycetes</taxon>
        <taxon>Agaricomycetidae</taxon>
        <taxon>Boletales</taxon>
        <taxon>Sclerodermatineae</taxon>
        <taxon>Pisolithaceae</taxon>
        <taxon>Pisolithus</taxon>
    </lineage>
</organism>
<keyword evidence="3" id="KW-1185">Reference proteome</keyword>
<dbReference type="OrthoDB" id="2647100at2759"/>